<proteinExistence type="predicted"/>
<feature type="compositionally biased region" description="Acidic residues" evidence="1">
    <location>
        <begin position="65"/>
        <end position="80"/>
    </location>
</feature>
<dbReference type="EMBL" id="JAOPGA020000851">
    <property type="protein sequence ID" value="KAL0482436.1"/>
    <property type="molecule type" value="Genomic_DNA"/>
</dbReference>
<evidence type="ECO:0000313" key="3">
    <source>
        <dbReference type="Proteomes" id="UP001431209"/>
    </source>
</evidence>
<keyword evidence="3" id="KW-1185">Reference proteome</keyword>
<feature type="region of interest" description="Disordered" evidence="1">
    <location>
        <begin position="44"/>
        <end position="83"/>
    </location>
</feature>
<gene>
    <name evidence="2" type="ORF">AKO1_000475</name>
</gene>
<comment type="caution">
    <text evidence="2">The sequence shown here is derived from an EMBL/GenBank/DDBJ whole genome shotgun (WGS) entry which is preliminary data.</text>
</comment>
<feature type="compositionally biased region" description="Acidic residues" evidence="1">
    <location>
        <begin position="44"/>
        <end position="58"/>
    </location>
</feature>
<dbReference type="Proteomes" id="UP001431209">
    <property type="component" value="Unassembled WGS sequence"/>
</dbReference>
<evidence type="ECO:0000313" key="2">
    <source>
        <dbReference type="EMBL" id="KAL0482436.1"/>
    </source>
</evidence>
<name>A0AAW2Z0X5_9EUKA</name>
<feature type="compositionally biased region" description="Acidic residues" evidence="1">
    <location>
        <begin position="1"/>
        <end position="16"/>
    </location>
</feature>
<feature type="region of interest" description="Disordered" evidence="1">
    <location>
        <begin position="1"/>
        <end position="29"/>
    </location>
</feature>
<dbReference type="AlphaFoldDB" id="A0AAW2Z0X5"/>
<feature type="region of interest" description="Disordered" evidence="1">
    <location>
        <begin position="122"/>
        <end position="163"/>
    </location>
</feature>
<sequence>MYSNNEESDYSDELSSDNEHDDGWHSDDVEHYNNARDRYLEFEEEGFGFGVEDDDDYEERGQYNDDSEDEYEQEPMDGDDLPPFTQIATLKGDMKASLALLVESGLCKVTASASMVVMPSAPDYNSNSSSSNLDPLPPSAREIYFGQTGSNQRNQNASSSNQQQKDFFQDNWYFVELHQSILQETTQPQ</sequence>
<feature type="compositionally biased region" description="Basic and acidic residues" evidence="1">
    <location>
        <begin position="17"/>
        <end position="29"/>
    </location>
</feature>
<accession>A0AAW2Z0X5</accession>
<evidence type="ECO:0000256" key="1">
    <source>
        <dbReference type="SAM" id="MobiDB-lite"/>
    </source>
</evidence>
<feature type="compositionally biased region" description="Low complexity" evidence="1">
    <location>
        <begin position="150"/>
        <end position="163"/>
    </location>
</feature>
<organism evidence="2 3">
    <name type="scientific">Acrasis kona</name>
    <dbReference type="NCBI Taxonomy" id="1008807"/>
    <lineage>
        <taxon>Eukaryota</taxon>
        <taxon>Discoba</taxon>
        <taxon>Heterolobosea</taxon>
        <taxon>Tetramitia</taxon>
        <taxon>Eutetramitia</taxon>
        <taxon>Acrasidae</taxon>
        <taxon>Acrasis</taxon>
    </lineage>
</organism>
<reference evidence="2 3" key="1">
    <citation type="submission" date="2024-03" db="EMBL/GenBank/DDBJ databases">
        <title>The Acrasis kona genome and developmental transcriptomes reveal deep origins of eukaryotic multicellular pathways.</title>
        <authorList>
            <person name="Sheikh S."/>
            <person name="Fu C.-J."/>
            <person name="Brown M.W."/>
            <person name="Baldauf S.L."/>
        </authorList>
    </citation>
    <scope>NUCLEOTIDE SEQUENCE [LARGE SCALE GENOMIC DNA]</scope>
    <source>
        <strain evidence="2 3">ATCC MYA-3509</strain>
    </source>
</reference>
<feature type="compositionally biased region" description="Low complexity" evidence="1">
    <location>
        <begin position="122"/>
        <end position="134"/>
    </location>
</feature>
<protein>
    <submittedName>
        <fullName evidence="2">FadM</fullName>
    </submittedName>
</protein>